<dbReference type="CDD" id="cd01182">
    <property type="entry name" value="INT_RitC_C_like"/>
    <property type="match status" value="1"/>
</dbReference>
<evidence type="ECO:0000256" key="2">
    <source>
        <dbReference type="ARBA" id="ARBA00008857"/>
    </source>
</evidence>
<dbReference type="GO" id="GO:0015074">
    <property type="term" value="P:DNA integration"/>
    <property type="evidence" value="ECO:0007669"/>
    <property type="project" value="UniProtKB-KW"/>
</dbReference>
<reference evidence="9 10" key="1">
    <citation type="submission" date="2017-03" db="EMBL/GenBank/DDBJ databases">
        <title>Genome sequence of Clostridium oryzae DSM 28571.</title>
        <authorList>
            <person name="Poehlein A."/>
            <person name="Daniel R."/>
        </authorList>
    </citation>
    <scope>NUCLEOTIDE SEQUENCE [LARGE SCALE GENOMIC DNA]</scope>
    <source>
        <strain evidence="9 10">DSM 28571</strain>
    </source>
</reference>
<gene>
    <name evidence="9" type="primary">xerD_4</name>
    <name evidence="9" type="ORF">CLORY_37170</name>
</gene>
<organism evidence="9 10">
    <name type="scientific">Clostridium oryzae</name>
    <dbReference type="NCBI Taxonomy" id="1450648"/>
    <lineage>
        <taxon>Bacteria</taxon>
        <taxon>Bacillati</taxon>
        <taxon>Bacillota</taxon>
        <taxon>Clostridia</taxon>
        <taxon>Eubacteriales</taxon>
        <taxon>Clostridiaceae</taxon>
        <taxon>Clostridium</taxon>
    </lineage>
</organism>
<feature type="domain" description="Tyr recombinase" evidence="7">
    <location>
        <begin position="120"/>
        <end position="306"/>
    </location>
</feature>
<dbReference type="InterPro" id="IPR044068">
    <property type="entry name" value="CB"/>
</dbReference>
<keyword evidence="10" id="KW-1185">Reference proteome</keyword>
<accession>A0A1V4IE03</accession>
<evidence type="ECO:0000256" key="6">
    <source>
        <dbReference type="PROSITE-ProRule" id="PRU01248"/>
    </source>
</evidence>
<dbReference type="AlphaFoldDB" id="A0A1V4IE03"/>
<dbReference type="PROSITE" id="PS51898">
    <property type="entry name" value="TYR_RECOMBINASE"/>
    <property type="match status" value="1"/>
</dbReference>
<evidence type="ECO:0000256" key="4">
    <source>
        <dbReference type="ARBA" id="ARBA00023125"/>
    </source>
</evidence>
<dbReference type="PROSITE" id="PS51900">
    <property type="entry name" value="CB"/>
    <property type="match status" value="1"/>
</dbReference>
<comment type="caution">
    <text evidence="9">The sequence shown here is derived from an EMBL/GenBank/DDBJ whole genome shotgun (WGS) entry which is preliminary data.</text>
</comment>
<keyword evidence="4 6" id="KW-0238">DNA-binding</keyword>
<sequence length="335" mass="38028">MKSSLVISITSFFTNYLPNIVGYSENTVKSYRDTFVLLFKFADEHHLCPRGRIVIDIFNKENILQFLEWLETDRNASVSTRNQRLAALKSFSKYASSNLIEYINTFQQILDIKLKKGTSKTVDYLTVDAVSLLLKQPTSDTHDGIRDLALLSLLYESGCRVQEIIDIQFGNISLKKPATITVIGKGRKVRIIPISSNVAAIISAYTAKYKITGSQQFLFTNKHGEPLTRSGVSYILQKNTDIAKKQHPELFGPKIHPHVLRHSKAMHLLESGVNLIYIRDFLGHSSVTTTEIYAKSNPEIKRKFLEEAAFNIDGIVNKFSDKEKQTLLDWLKKNI</sequence>
<dbReference type="InterPro" id="IPR002104">
    <property type="entry name" value="Integrase_catalytic"/>
</dbReference>
<dbReference type="PANTHER" id="PTHR30349:SF81">
    <property type="entry name" value="TYROSINE RECOMBINASE XERC"/>
    <property type="match status" value="1"/>
</dbReference>
<evidence type="ECO:0000313" key="9">
    <source>
        <dbReference type="EMBL" id="OPJ58222.1"/>
    </source>
</evidence>
<dbReference type="OrthoDB" id="9801717at2"/>
<comment type="similarity">
    <text evidence="2">Belongs to the 'phage' integrase family.</text>
</comment>
<evidence type="ECO:0000256" key="5">
    <source>
        <dbReference type="ARBA" id="ARBA00023172"/>
    </source>
</evidence>
<feature type="domain" description="Core-binding (CB)" evidence="8">
    <location>
        <begin position="10"/>
        <end position="96"/>
    </location>
</feature>
<evidence type="ECO:0000256" key="1">
    <source>
        <dbReference type="ARBA" id="ARBA00003283"/>
    </source>
</evidence>
<dbReference type="SUPFAM" id="SSF56349">
    <property type="entry name" value="DNA breaking-rejoining enzymes"/>
    <property type="match status" value="1"/>
</dbReference>
<keyword evidence="3" id="KW-0229">DNA integration</keyword>
<comment type="function">
    <text evidence="1">Site-specific tyrosine recombinase, which acts by catalyzing the cutting and rejoining of the recombining DNA molecules.</text>
</comment>
<dbReference type="Gene3D" id="1.10.150.130">
    <property type="match status" value="1"/>
</dbReference>
<dbReference type="InterPro" id="IPR010998">
    <property type="entry name" value="Integrase_recombinase_N"/>
</dbReference>
<dbReference type="InterPro" id="IPR011010">
    <property type="entry name" value="DNA_brk_join_enz"/>
</dbReference>
<dbReference type="Gene3D" id="1.10.443.10">
    <property type="entry name" value="Intergrase catalytic core"/>
    <property type="match status" value="1"/>
</dbReference>
<evidence type="ECO:0000259" key="7">
    <source>
        <dbReference type="PROSITE" id="PS51898"/>
    </source>
</evidence>
<dbReference type="Pfam" id="PF02899">
    <property type="entry name" value="Phage_int_SAM_1"/>
    <property type="match status" value="1"/>
</dbReference>
<dbReference type="Pfam" id="PF00589">
    <property type="entry name" value="Phage_integrase"/>
    <property type="match status" value="1"/>
</dbReference>
<dbReference type="EMBL" id="MZGV01000061">
    <property type="protein sequence ID" value="OPJ58222.1"/>
    <property type="molecule type" value="Genomic_DNA"/>
</dbReference>
<protein>
    <submittedName>
        <fullName evidence="9">Tyrosine recombinase XerD</fullName>
    </submittedName>
</protein>
<dbReference type="STRING" id="1450648.CLORY_37170"/>
<name>A0A1V4IE03_9CLOT</name>
<keyword evidence="5" id="KW-0233">DNA recombination</keyword>
<evidence type="ECO:0000313" key="10">
    <source>
        <dbReference type="Proteomes" id="UP000190080"/>
    </source>
</evidence>
<dbReference type="GO" id="GO:0003677">
    <property type="term" value="F:DNA binding"/>
    <property type="evidence" value="ECO:0007669"/>
    <property type="project" value="UniProtKB-UniRule"/>
</dbReference>
<dbReference type="RefSeq" id="WP_079427273.1">
    <property type="nucleotide sequence ID" value="NZ_MZGV01000061.1"/>
</dbReference>
<dbReference type="InterPro" id="IPR050090">
    <property type="entry name" value="Tyrosine_recombinase_XerCD"/>
</dbReference>
<dbReference type="Proteomes" id="UP000190080">
    <property type="component" value="Unassembled WGS sequence"/>
</dbReference>
<evidence type="ECO:0000259" key="8">
    <source>
        <dbReference type="PROSITE" id="PS51900"/>
    </source>
</evidence>
<dbReference type="GO" id="GO:0006310">
    <property type="term" value="P:DNA recombination"/>
    <property type="evidence" value="ECO:0007669"/>
    <property type="project" value="UniProtKB-KW"/>
</dbReference>
<dbReference type="InterPro" id="IPR004107">
    <property type="entry name" value="Integrase_SAM-like_N"/>
</dbReference>
<dbReference type="PANTHER" id="PTHR30349">
    <property type="entry name" value="PHAGE INTEGRASE-RELATED"/>
    <property type="match status" value="1"/>
</dbReference>
<evidence type="ECO:0000256" key="3">
    <source>
        <dbReference type="ARBA" id="ARBA00022908"/>
    </source>
</evidence>
<dbReference type="InterPro" id="IPR013762">
    <property type="entry name" value="Integrase-like_cat_sf"/>
</dbReference>
<proteinExistence type="inferred from homology"/>